<accession>A4WVT5</accession>
<keyword evidence="5 7" id="KW-1133">Transmembrane helix</keyword>
<feature type="transmembrane region" description="Helical" evidence="7">
    <location>
        <begin position="181"/>
        <end position="205"/>
    </location>
</feature>
<sequence>MTLFEQATELTLMVQDLFRAGFLVFIRVGAAMALLPAFGEMTLPARVRLTIALAFTAIVFPAVSDGVPAFDGSPVALGIEAAIGLVLGISLRLFVLALQTAGTVAAQAVSLSQMFGSPSGEPQPVIGNVLTLAGLAIAVAGGLHVRLAEFLILSYDLLPAARLPVAGDVADWGLHLIVHTFALAFMLSMPFVAASFVFNVALGIINRAMPQLMVFFVGAPALTFGGLVLLALSAPLALGLWVTRLGDFLDNPSLVAPP</sequence>
<evidence type="ECO:0000256" key="2">
    <source>
        <dbReference type="ARBA" id="ARBA00009772"/>
    </source>
</evidence>
<dbReference type="GO" id="GO:0005886">
    <property type="term" value="C:plasma membrane"/>
    <property type="evidence" value="ECO:0007669"/>
    <property type="project" value="UniProtKB-SubCell"/>
</dbReference>
<dbReference type="HOGENOM" id="CLU_063626_3_0_5"/>
<dbReference type="Pfam" id="PF01311">
    <property type="entry name" value="Bac_export_1"/>
    <property type="match status" value="1"/>
</dbReference>
<evidence type="ECO:0000256" key="6">
    <source>
        <dbReference type="ARBA" id="ARBA00023136"/>
    </source>
</evidence>
<dbReference type="PANTHER" id="PTHR30065">
    <property type="entry name" value="FLAGELLAR BIOSYNTHETIC PROTEIN FLIR"/>
    <property type="match status" value="1"/>
</dbReference>
<dbReference type="PRINTS" id="PR00953">
    <property type="entry name" value="TYPE3IMRPROT"/>
</dbReference>
<evidence type="ECO:0000256" key="7">
    <source>
        <dbReference type="SAM" id="Phobius"/>
    </source>
</evidence>
<keyword evidence="4 7" id="KW-0812">Transmembrane</keyword>
<dbReference type="PANTHER" id="PTHR30065:SF8">
    <property type="entry name" value="FLAGELLAR BIOSYNTHETIC PROTEIN FLIR"/>
    <property type="match status" value="1"/>
</dbReference>
<dbReference type="EMBL" id="CP000661">
    <property type="protein sequence ID" value="ABP71499.1"/>
    <property type="molecule type" value="Genomic_DNA"/>
</dbReference>
<dbReference type="AlphaFoldDB" id="A4WVT5"/>
<evidence type="ECO:0000256" key="3">
    <source>
        <dbReference type="ARBA" id="ARBA00022475"/>
    </source>
</evidence>
<proteinExistence type="inferred from homology"/>
<feature type="transmembrane region" description="Helical" evidence="7">
    <location>
        <begin position="20"/>
        <end position="38"/>
    </location>
</feature>
<feature type="transmembrane region" description="Helical" evidence="7">
    <location>
        <begin position="212"/>
        <end position="242"/>
    </location>
</feature>
<comment type="subcellular location">
    <subcellularLocation>
        <location evidence="1">Cell membrane</location>
        <topology evidence="1">Multi-pass membrane protein</topology>
    </subcellularLocation>
</comment>
<comment type="similarity">
    <text evidence="2">Belongs to the FliR/MopE/SpaR family.</text>
</comment>
<reference evidence="8" key="1">
    <citation type="submission" date="2007-04" db="EMBL/GenBank/DDBJ databases">
        <title>Complete sequence of chromosome of Rhodobacter sphaeroides ATCC 17025.</title>
        <authorList>
            <consortium name="US DOE Joint Genome Institute"/>
            <person name="Copeland A."/>
            <person name="Lucas S."/>
            <person name="Lapidus A."/>
            <person name="Barry K."/>
            <person name="Detter J.C."/>
            <person name="Glavina del Rio T."/>
            <person name="Hammon N."/>
            <person name="Israni S."/>
            <person name="Dalin E."/>
            <person name="Tice H."/>
            <person name="Pitluck S."/>
            <person name="Chertkov O."/>
            <person name="Brettin T."/>
            <person name="Bruce D."/>
            <person name="Han C."/>
            <person name="Schmutz J."/>
            <person name="Larimer F."/>
            <person name="Land M."/>
            <person name="Hauser L."/>
            <person name="Kyrpides N."/>
            <person name="Kim E."/>
            <person name="Richardson P."/>
            <person name="Mackenzie C."/>
            <person name="Choudhary M."/>
            <person name="Donohue T.J."/>
            <person name="Kaplan S."/>
        </authorList>
    </citation>
    <scope>NUCLEOTIDE SEQUENCE [LARGE SCALE GENOMIC DNA]</scope>
    <source>
        <strain evidence="8">ATCC 17025</strain>
    </source>
</reference>
<evidence type="ECO:0000313" key="8">
    <source>
        <dbReference type="EMBL" id="ABP71499.1"/>
    </source>
</evidence>
<evidence type="ECO:0000256" key="4">
    <source>
        <dbReference type="ARBA" id="ARBA00022692"/>
    </source>
</evidence>
<name>A4WVT5_CERS5</name>
<evidence type="ECO:0000256" key="1">
    <source>
        <dbReference type="ARBA" id="ARBA00004651"/>
    </source>
</evidence>
<dbReference type="STRING" id="349102.Rsph17025_2612"/>
<keyword evidence="6 7" id="KW-0472">Membrane</keyword>
<gene>
    <name evidence="8" type="ordered locus">Rsph17025_2612</name>
</gene>
<dbReference type="BioCyc" id="RSPH349102:G1G8M-2692-MONOMER"/>
<feature type="transmembrane region" description="Helical" evidence="7">
    <location>
        <begin position="83"/>
        <end position="104"/>
    </location>
</feature>
<organism evidence="8">
    <name type="scientific">Cereibacter sphaeroides (strain ATCC 17025 / ATH 2.4.3)</name>
    <name type="common">Rhodobacter sphaeroides</name>
    <dbReference type="NCBI Taxonomy" id="349102"/>
    <lineage>
        <taxon>Bacteria</taxon>
        <taxon>Pseudomonadati</taxon>
        <taxon>Pseudomonadota</taxon>
        <taxon>Alphaproteobacteria</taxon>
        <taxon>Rhodobacterales</taxon>
        <taxon>Paracoccaceae</taxon>
        <taxon>Cereibacter</taxon>
    </lineage>
</organism>
<feature type="transmembrane region" description="Helical" evidence="7">
    <location>
        <begin position="45"/>
        <end position="63"/>
    </location>
</feature>
<dbReference type="eggNOG" id="COG1684">
    <property type="taxonomic scope" value="Bacteria"/>
</dbReference>
<evidence type="ECO:0000256" key="5">
    <source>
        <dbReference type="ARBA" id="ARBA00022989"/>
    </source>
</evidence>
<dbReference type="InterPro" id="IPR002010">
    <property type="entry name" value="T3SS_IM_R"/>
</dbReference>
<keyword evidence="3" id="KW-1003">Cell membrane</keyword>
<dbReference type="KEGG" id="rsq:Rsph17025_2612"/>
<protein>
    <submittedName>
        <fullName evidence="8">Type III secretion system inner membrane R protein</fullName>
    </submittedName>
</protein>
<feature type="transmembrane region" description="Helical" evidence="7">
    <location>
        <begin position="125"/>
        <end position="145"/>
    </location>
</feature>
<dbReference type="GO" id="GO:0006605">
    <property type="term" value="P:protein targeting"/>
    <property type="evidence" value="ECO:0007669"/>
    <property type="project" value="InterPro"/>
</dbReference>